<reference evidence="9 10" key="1">
    <citation type="submission" date="2019-01" db="EMBL/GenBank/DDBJ databases">
        <authorList>
            <consortium name="Pathogen Informatics"/>
        </authorList>
    </citation>
    <scope>NUCLEOTIDE SEQUENCE [LARGE SCALE GENOMIC DNA]</scope>
    <source>
        <strain evidence="9 10">NCTC10179</strain>
    </source>
</reference>
<accession>A0A449B5U0</accession>
<keyword evidence="3 6" id="KW-0378">Hydrolase</keyword>
<evidence type="ECO:0000256" key="6">
    <source>
        <dbReference type="RuleBase" id="RU368091"/>
    </source>
</evidence>
<gene>
    <name evidence="9" type="primary">pepF1_1</name>
    <name evidence="9" type="ORF">NCTC10179_00102</name>
</gene>
<dbReference type="InterPro" id="IPR013647">
    <property type="entry name" value="OligopepF_N_dom"/>
</dbReference>
<comment type="similarity">
    <text evidence="6">Belongs to the peptidase M3B family.</text>
</comment>
<dbReference type="EMBL" id="LR215039">
    <property type="protein sequence ID" value="VEU75946.1"/>
    <property type="molecule type" value="Genomic_DNA"/>
</dbReference>
<dbReference type="EC" id="3.4.24.-" evidence="6"/>
<evidence type="ECO:0000256" key="5">
    <source>
        <dbReference type="ARBA" id="ARBA00023049"/>
    </source>
</evidence>
<dbReference type="InterPro" id="IPR042088">
    <property type="entry name" value="OligoPept_F_C"/>
</dbReference>
<keyword evidence="4 6" id="KW-0862">Zinc</keyword>
<dbReference type="PANTHER" id="PTHR11804">
    <property type="entry name" value="PROTEASE M3 THIMET OLIGOPEPTIDASE-RELATED"/>
    <property type="match status" value="1"/>
</dbReference>
<keyword evidence="5 6" id="KW-0482">Metalloprotease</keyword>
<name>A0A449B5U0_9BACT</name>
<feature type="domain" description="Oligopeptidase F N-terminal" evidence="8">
    <location>
        <begin position="121"/>
        <end position="181"/>
    </location>
</feature>
<evidence type="ECO:0000259" key="7">
    <source>
        <dbReference type="Pfam" id="PF01432"/>
    </source>
</evidence>
<dbReference type="AlphaFoldDB" id="A0A449B5U0"/>
<dbReference type="InterPro" id="IPR001567">
    <property type="entry name" value="Pept_M3A_M3B_dom"/>
</dbReference>
<dbReference type="NCBIfam" id="TIGR00181">
    <property type="entry name" value="pepF"/>
    <property type="match status" value="1"/>
</dbReference>
<dbReference type="InterPro" id="IPR045090">
    <property type="entry name" value="Pept_M3A_M3B"/>
</dbReference>
<organism evidence="9 10">
    <name type="scientific">Mycoplasmopsis columboralis</name>
    <dbReference type="NCBI Taxonomy" id="171282"/>
    <lineage>
        <taxon>Bacteria</taxon>
        <taxon>Bacillati</taxon>
        <taxon>Mycoplasmatota</taxon>
        <taxon>Mycoplasmoidales</taxon>
        <taxon>Metamycoplasmataceae</taxon>
        <taxon>Mycoplasmopsis</taxon>
    </lineage>
</organism>
<evidence type="ECO:0000313" key="10">
    <source>
        <dbReference type="Proteomes" id="UP000289497"/>
    </source>
</evidence>
<dbReference type="Pfam" id="PF01432">
    <property type="entry name" value="Peptidase_M3"/>
    <property type="match status" value="1"/>
</dbReference>
<dbReference type="RefSeq" id="WP_036434198.1">
    <property type="nucleotide sequence ID" value="NZ_LR215039.1"/>
</dbReference>
<dbReference type="SUPFAM" id="SSF55486">
    <property type="entry name" value="Metalloproteases ('zincins'), catalytic domain"/>
    <property type="match status" value="1"/>
</dbReference>
<feature type="domain" description="Peptidase M3A/M3B catalytic" evidence="7">
    <location>
        <begin position="204"/>
        <end position="586"/>
    </location>
</feature>
<dbReference type="Gene3D" id="1.10.1370.20">
    <property type="entry name" value="Oligoendopeptidase f, C-terminal domain"/>
    <property type="match status" value="1"/>
</dbReference>
<sequence>MKVKQYSKYEDVPKQYRFDLEDILQGQTIETLIEQYQNLFEQRITIKDSKYNSLKEYLVDVKLSEEQTALSYRIENYVSNNLSTNVVNPQFKQLSEKFDFLNEQLLAKFGSESNRFYQNLDKLKVWKDTPELKEYKHSIENAILDLKHKLSDEVEEYVQKQSFGNPSLNQVFSILTNSELDYGFITDSKGKKHKLNPTNRIEFLKSNDASLRKGAYKNYIKAFLQHKESLASLLYQHFKTITVNAKLRNYDSATHMLTYDDKVSDAILQRLYLEVSQRKNVFKKFKQAHAKFYKMKFNEKFNPWDNKRLLVNVKASYSVEEAKELVRESFKPFGNEYMSQINKALDENWVDFMPVNSKRGGAYSIGSSYGLNKKYILMNFKGDLDSVETLAHELGHSMHSYFSDTRQTIANSEYPIFLAEIASIYNELMLFDYLLKHSNDKKLKFQILENMIVGFIGTVMRQVEWSNYEYNLYKAIEEGKASSSFKSLSEIYFENMKKYSLNPKLKYSDENTFACIYVPHFYYGFYVYKYAIGQLSANYFFAKYKQEGPQALQNYIDNFLSAGGSDDPLNILAKVGVNLDSSEFYDLGFNYVSELIDQYVSLGKQIFKNK</sequence>
<evidence type="ECO:0000256" key="4">
    <source>
        <dbReference type="ARBA" id="ARBA00022833"/>
    </source>
</evidence>
<comment type="cofactor">
    <cofactor evidence="6">
        <name>Zn(2+)</name>
        <dbReference type="ChEBI" id="CHEBI:29105"/>
    </cofactor>
    <text evidence="6">Binds 1 zinc ion.</text>
</comment>
<comment type="function">
    <text evidence="6">Has oligopeptidase activity and degrades a variety of small bioactive peptides.</text>
</comment>
<dbReference type="Proteomes" id="UP000289497">
    <property type="component" value="Chromosome"/>
</dbReference>
<evidence type="ECO:0000313" key="9">
    <source>
        <dbReference type="EMBL" id="VEU75946.1"/>
    </source>
</evidence>
<proteinExistence type="inferred from homology"/>
<dbReference type="KEGG" id="mcou:NCTC10179_00102"/>
<dbReference type="GO" id="GO:0006518">
    <property type="term" value="P:peptide metabolic process"/>
    <property type="evidence" value="ECO:0007669"/>
    <property type="project" value="TreeGrafter"/>
</dbReference>
<evidence type="ECO:0000256" key="3">
    <source>
        <dbReference type="ARBA" id="ARBA00022801"/>
    </source>
</evidence>
<dbReference type="Gene3D" id="1.20.140.70">
    <property type="entry name" value="Oligopeptidase f, N-terminal domain"/>
    <property type="match status" value="1"/>
</dbReference>
<dbReference type="CDD" id="cd09608">
    <property type="entry name" value="M3B_PepF"/>
    <property type="match status" value="1"/>
</dbReference>
<evidence type="ECO:0000256" key="2">
    <source>
        <dbReference type="ARBA" id="ARBA00022723"/>
    </source>
</evidence>
<dbReference type="Pfam" id="PF08439">
    <property type="entry name" value="Peptidase_M3_N"/>
    <property type="match status" value="1"/>
</dbReference>
<keyword evidence="2 6" id="KW-0479">Metal-binding</keyword>
<protein>
    <recommendedName>
        <fullName evidence="6">Oligopeptidase F</fullName>
        <ecNumber evidence="6">3.4.24.-</ecNumber>
    </recommendedName>
</protein>
<dbReference type="PANTHER" id="PTHR11804:SF84">
    <property type="entry name" value="SACCHAROLYSIN"/>
    <property type="match status" value="1"/>
</dbReference>
<keyword evidence="10" id="KW-1185">Reference proteome</keyword>
<dbReference type="OrthoDB" id="9766487at2"/>
<evidence type="ECO:0000256" key="1">
    <source>
        <dbReference type="ARBA" id="ARBA00022670"/>
    </source>
</evidence>
<keyword evidence="1 6" id="KW-0645">Protease</keyword>
<dbReference type="InterPro" id="IPR004438">
    <property type="entry name" value="Peptidase_M3B"/>
</dbReference>
<dbReference type="GO" id="GO:0006508">
    <property type="term" value="P:proteolysis"/>
    <property type="evidence" value="ECO:0007669"/>
    <property type="project" value="UniProtKB-KW"/>
</dbReference>
<dbReference type="GO" id="GO:0046872">
    <property type="term" value="F:metal ion binding"/>
    <property type="evidence" value="ECO:0007669"/>
    <property type="project" value="UniProtKB-UniRule"/>
</dbReference>
<dbReference type="GO" id="GO:0004222">
    <property type="term" value="F:metalloendopeptidase activity"/>
    <property type="evidence" value="ECO:0007669"/>
    <property type="project" value="UniProtKB-UniRule"/>
</dbReference>
<evidence type="ECO:0000259" key="8">
    <source>
        <dbReference type="Pfam" id="PF08439"/>
    </source>
</evidence>
<dbReference type="Gene3D" id="1.10.287.830">
    <property type="entry name" value="putative peptidase helix hairpin domain like"/>
    <property type="match status" value="1"/>
</dbReference>